<organism evidence="1 2">
    <name type="scientific">Eumeta variegata</name>
    <name type="common">Bagworm moth</name>
    <name type="synonym">Eumeta japonica</name>
    <dbReference type="NCBI Taxonomy" id="151549"/>
    <lineage>
        <taxon>Eukaryota</taxon>
        <taxon>Metazoa</taxon>
        <taxon>Ecdysozoa</taxon>
        <taxon>Arthropoda</taxon>
        <taxon>Hexapoda</taxon>
        <taxon>Insecta</taxon>
        <taxon>Pterygota</taxon>
        <taxon>Neoptera</taxon>
        <taxon>Endopterygota</taxon>
        <taxon>Lepidoptera</taxon>
        <taxon>Glossata</taxon>
        <taxon>Ditrysia</taxon>
        <taxon>Tineoidea</taxon>
        <taxon>Psychidae</taxon>
        <taxon>Oiketicinae</taxon>
        <taxon>Eumeta</taxon>
    </lineage>
</organism>
<accession>A0A4C1WDK3</accession>
<name>A0A4C1WDK3_EUMVA</name>
<sequence>MEEETIGERGRYTGALQFSDISARCSGVFATLAVNALGRIRGRTTETALHNSATNSIHVFRPPRNGNFTGFYDRRVGGNNECGHRCGDHFAKPTAQRALPDARDAWFELSRQVKNSLVDPPMVRYRRTVACEIMYDNLIALAQRYPLILIHAVPTSWAKTRALSAPGYRFDDERPASRKVFSIANPHSGRRTAPAGGLAGVRDPIVVEMTPVPSARTPWASAVTLAARKHARFRE</sequence>
<dbReference type="Proteomes" id="UP000299102">
    <property type="component" value="Unassembled WGS sequence"/>
</dbReference>
<dbReference type="EMBL" id="BGZK01000519">
    <property type="protein sequence ID" value="GBP48254.1"/>
    <property type="molecule type" value="Genomic_DNA"/>
</dbReference>
<evidence type="ECO:0000313" key="1">
    <source>
        <dbReference type="EMBL" id="GBP48254.1"/>
    </source>
</evidence>
<keyword evidence="2" id="KW-1185">Reference proteome</keyword>
<gene>
    <name evidence="1" type="ORF">EVAR_96843_1</name>
</gene>
<reference evidence="1 2" key="1">
    <citation type="journal article" date="2019" name="Commun. Biol.">
        <title>The bagworm genome reveals a unique fibroin gene that provides high tensile strength.</title>
        <authorList>
            <person name="Kono N."/>
            <person name="Nakamura H."/>
            <person name="Ohtoshi R."/>
            <person name="Tomita M."/>
            <person name="Numata K."/>
            <person name="Arakawa K."/>
        </authorList>
    </citation>
    <scope>NUCLEOTIDE SEQUENCE [LARGE SCALE GENOMIC DNA]</scope>
</reference>
<evidence type="ECO:0000313" key="2">
    <source>
        <dbReference type="Proteomes" id="UP000299102"/>
    </source>
</evidence>
<dbReference type="AlphaFoldDB" id="A0A4C1WDK3"/>
<comment type="caution">
    <text evidence="1">The sequence shown here is derived from an EMBL/GenBank/DDBJ whole genome shotgun (WGS) entry which is preliminary data.</text>
</comment>
<proteinExistence type="predicted"/>
<protein>
    <submittedName>
        <fullName evidence="1">Uncharacterized protein</fullName>
    </submittedName>
</protein>